<dbReference type="CDD" id="cd22332">
    <property type="entry name" value="HsdR_N"/>
    <property type="match status" value="1"/>
</dbReference>
<comment type="caution">
    <text evidence="12">The sequence shown here is derived from an EMBL/GenBank/DDBJ whole genome shotgun (WGS) entry which is preliminary data.</text>
</comment>
<dbReference type="Pfam" id="PF18766">
    <property type="entry name" value="SWI2_SNF2"/>
    <property type="match status" value="1"/>
</dbReference>
<dbReference type="Gene3D" id="3.90.1570.50">
    <property type="match status" value="1"/>
</dbReference>
<dbReference type="SMART" id="SM00487">
    <property type="entry name" value="DEXDc"/>
    <property type="match status" value="1"/>
</dbReference>
<evidence type="ECO:0000256" key="6">
    <source>
        <dbReference type="ARBA" id="ARBA00022759"/>
    </source>
</evidence>
<dbReference type="Proteomes" id="UP000580856">
    <property type="component" value="Unassembled WGS sequence"/>
</dbReference>
<comment type="subunit">
    <text evidence="10">The type I restriction/modification system is composed of three polypeptides R, M and S.</text>
</comment>
<keyword evidence="7 10" id="KW-0378">Hydrolase</keyword>
<dbReference type="AlphaFoldDB" id="A0A846QKI3"/>
<dbReference type="PANTHER" id="PTHR30195:SF15">
    <property type="entry name" value="TYPE I RESTRICTION ENZYME HINDI ENDONUCLEASE SUBUNIT"/>
    <property type="match status" value="1"/>
</dbReference>
<evidence type="ECO:0000259" key="11">
    <source>
        <dbReference type="PROSITE" id="PS51192"/>
    </source>
</evidence>
<dbReference type="EMBL" id="JAATJA010000001">
    <property type="protein sequence ID" value="NJB66693.1"/>
    <property type="molecule type" value="Genomic_DNA"/>
</dbReference>
<evidence type="ECO:0000313" key="13">
    <source>
        <dbReference type="Proteomes" id="UP000580856"/>
    </source>
</evidence>
<dbReference type="GO" id="GO:0009035">
    <property type="term" value="F:type I site-specific deoxyribonuclease activity"/>
    <property type="evidence" value="ECO:0007669"/>
    <property type="project" value="UniProtKB-EC"/>
</dbReference>
<reference evidence="12 13" key="1">
    <citation type="submission" date="2020-03" db="EMBL/GenBank/DDBJ databases">
        <title>Genomic Encyclopedia of Type Strains, Phase IV (KMG-IV): sequencing the most valuable type-strain genomes for metagenomic binning, comparative biology and taxonomic classification.</title>
        <authorList>
            <person name="Goeker M."/>
        </authorList>
    </citation>
    <scope>NUCLEOTIDE SEQUENCE [LARGE SCALE GENOMIC DNA]</scope>
    <source>
        <strain evidence="12 13">DSM 24233</strain>
    </source>
</reference>
<comment type="similarity">
    <text evidence="2 10">Belongs to the HsdR family.</text>
</comment>
<proteinExistence type="inferred from homology"/>
<sequence>MHHLPETKEEYSAKIPALQVLMNLGWTYISPSQCLTKRGTNRDVLLKDELIRSLQARRFEWDGREHALSPNAIEHIVRELSSPGLHEGLRTANERIYDKLTLGITVKEFIDGKPVQPTIPIIDWEHPENNLFHVTEEMDVLSSAGTHRRIPDIVCFVNGIPFVVIEAKRPESGNPNKSMLEEGVSQSIRNQKNDEIPHLFCYAQLLMAISNTEGRYATTKTPKKFWATWREEIFDDATFHAIKNTPLSADAKDSLFQGRPKAMRNYFESLWSGDVLPTQQDKLLVSLLRKDRLLKLVQYYILFDKRVGKIVARYQQAFGIRAMLERVKRLDKAGSREGGVIWHTTGSGKSFTMVFLSKALLLEPDLRDCRVIIVTDRVDLEKQLSRTFLTGGAFGSAVATKKEGERARAGSGRDLAQRIGKGDDRIIFSIIDKFNTASKLPECYNPSDKIIVLVDEGHRSHGGETHERMRKALPNAAYIAFTGTPLLKDDKTQNKFGPIIHAYTMQRAVEDGTVTPLLYEERRPELAVNEAAIDNWFDKITARLTEEQKTDLKKKFANKGAVYGSENRIELIAWDIATHFSDHIKTLGMGLKGQLAADSKLSAVRYKKYLDATGLVTSAVVISPPDSREGHSDVDESALPEVQQWAEKTVGKSASAEQYKQYEQGVIEDFATDDGVDILIVVDKLLTGFDEPRNTVLYIDKPLKEHNLLQAIARVNRLHEAKEYGLLIDYRGILKELDTTLKEYQDLQERTQSGFDVDDIDGLYHQVGTEYKRLPELHKRLWGIFRDVQNRQDLEQYRQILMPQYTEDDDGTSIDLRQKVREDFYQALTEFGLCLKVALSSRSFFEDGSFSEKDIAKYKSDLRFFTNLRKIARQDAQETVDYSAYEEQIRRLVDKHVVGESIEDPEGVVLVDEIGKEDPEDWSKEKTRNETDIIRTRVRKTIEQELSDDPYAQKVFSELLKDAISQAEKMFEHPFKQYTLFKEFEDQLNNRAVSGIPDELDGNETAKAYYGTFRLVLGEDHFKAIPPDEEKKLIEEAKAIDSIVGTAVVEHSLSPQAMESTIHKGILPRLFKLIGLEKAKDVIEHVIQITRVRLAHGNR</sequence>
<evidence type="ECO:0000256" key="3">
    <source>
        <dbReference type="ARBA" id="ARBA00022722"/>
    </source>
</evidence>
<evidence type="ECO:0000313" key="12">
    <source>
        <dbReference type="EMBL" id="NJB66693.1"/>
    </source>
</evidence>
<feature type="domain" description="Helicase ATP-binding" evidence="11">
    <location>
        <begin position="330"/>
        <end position="503"/>
    </location>
</feature>
<dbReference type="Gene3D" id="3.40.50.300">
    <property type="entry name" value="P-loop containing nucleotide triphosphate hydrolases"/>
    <property type="match status" value="2"/>
</dbReference>
<accession>A0A846QKI3</accession>
<dbReference type="InterPro" id="IPR055180">
    <property type="entry name" value="HsdR_RecA-like_helicase_dom_2"/>
</dbReference>
<dbReference type="InterPro" id="IPR027417">
    <property type="entry name" value="P-loop_NTPase"/>
</dbReference>
<comment type="catalytic activity">
    <reaction evidence="1 10">
        <text>Endonucleolytic cleavage of DNA to give random double-stranded fragments with terminal 5'-phosphates, ATP is simultaneously hydrolyzed.</text>
        <dbReference type="EC" id="3.1.21.3"/>
    </reaction>
</comment>
<keyword evidence="4 10" id="KW-0547">Nucleotide-binding</keyword>
<dbReference type="InterPro" id="IPR051268">
    <property type="entry name" value="Type-I_R_enzyme_R_subunit"/>
</dbReference>
<protein>
    <recommendedName>
        <fullName evidence="10">Type I restriction enzyme endonuclease subunit</fullName>
        <shortName evidence="10">R protein</shortName>
        <ecNumber evidence="10">3.1.21.3</ecNumber>
    </recommendedName>
</protein>
<keyword evidence="3" id="KW-0540">Nuclease</keyword>
<dbReference type="GO" id="GO:0003677">
    <property type="term" value="F:DNA binding"/>
    <property type="evidence" value="ECO:0007669"/>
    <property type="project" value="UniProtKB-KW"/>
</dbReference>
<dbReference type="NCBIfam" id="TIGR00348">
    <property type="entry name" value="hsdR"/>
    <property type="match status" value="1"/>
</dbReference>
<keyword evidence="13" id="KW-1185">Reference proteome</keyword>
<dbReference type="EC" id="3.1.21.3" evidence="10"/>
<dbReference type="SUPFAM" id="SSF52540">
    <property type="entry name" value="P-loop containing nucleoside triphosphate hydrolases"/>
    <property type="match status" value="2"/>
</dbReference>
<dbReference type="GO" id="GO:0005524">
    <property type="term" value="F:ATP binding"/>
    <property type="evidence" value="ECO:0007669"/>
    <property type="project" value="UniProtKB-KW"/>
</dbReference>
<dbReference type="PANTHER" id="PTHR30195">
    <property type="entry name" value="TYPE I SITE-SPECIFIC DEOXYRIBONUCLEASE PROTEIN SUBUNIT M AND R"/>
    <property type="match status" value="1"/>
</dbReference>
<evidence type="ECO:0000256" key="1">
    <source>
        <dbReference type="ARBA" id="ARBA00000851"/>
    </source>
</evidence>
<keyword evidence="5 10" id="KW-0680">Restriction system</keyword>
<organism evidence="12 13">
    <name type="scientific">Desulfobaculum xiamenense</name>
    <dbReference type="NCBI Taxonomy" id="995050"/>
    <lineage>
        <taxon>Bacteria</taxon>
        <taxon>Pseudomonadati</taxon>
        <taxon>Thermodesulfobacteriota</taxon>
        <taxon>Desulfovibrionia</taxon>
        <taxon>Desulfovibrionales</taxon>
        <taxon>Desulfovibrionaceae</taxon>
        <taxon>Desulfobaculum</taxon>
    </lineage>
</organism>
<evidence type="ECO:0000256" key="5">
    <source>
        <dbReference type="ARBA" id="ARBA00022747"/>
    </source>
</evidence>
<dbReference type="Pfam" id="PF22679">
    <property type="entry name" value="T1R_D3-like"/>
    <property type="match status" value="1"/>
</dbReference>
<dbReference type="CDD" id="cd18030">
    <property type="entry name" value="DEXHc_RE_I_HsdR"/>
    <property type="match status" value="1"/>
</dbReference>
<evidence type="ECO:0000256" key="9">
    <source>
        <dbReference type="ARBA" id="ARBA00023125"/>
    </source>
</evidence>
<keyword evidence="6" id="KW-0255">Endonuclease</keyword>
<dbReference type="InterPro" id="IPR004473">
    <property type="entry name" value="Restrct_endonuc_typeI_HsdR"/>
</dbReference>
<evidence type="ECO:0000256" key="2">
    <source>
        <dbReference type="ARBA" id="ARBA00008598"/>
    </source>
</evidence>
<dbReference type="PROSITE" id="PS51192">
    <property type="entry name" value="HELICASE_ATP_BIND_1"/>
    <property type="match status" value="1"/>
</dbReference>
<comment type="function">
    <text evidence="10">Subunit R is required for both nuclease and ATPase activities, but not for modification.</text>
</comment>
<dbReference type="GO" id="GO:0009307">
    <property type="term" value="P:DNA restriction-modification system"/>
    <property type="evidence" value="ECO:0007669"/>
    <property type="project" value="UniProtKB-KW"/>
</dbReference>
<dbReference type="InterPro" id="IPR007409">
    <property type="entry name" value="Restrct_endonuc_type1_HsdR_N"/>
</dbReference>
<keyword evidence="9 10" id="KW-0238">DNA-binding</keyword>
<dbReference type="Pfam" id="PF04313">
    <property type="entry name" value="HSDR_N"/>
    <property type="match status" value="1"/>
</dbReference>
<gene>
    <name evidence="12" type="ORF">GGQ74_000333</name>
</gene>
<evidence type="ECO:0000256" key="7">
    <source>
        <dbReference type="ARBA" id="ARBA00022801"/>
    </source>
</evidence>
<dbReference type="InterPro" id="IPR040980">
    <property type="entry name" value="SWI2_SNF2"/>
</dbReference>
<evidence type="ECO:0000256" key="4">
    <source>
        <dbReference type="ARBA" id="ARBA00022741"/>
    </source>
</evidence>
<dbReference type="InterPro" id="IPR014001">
    <property type="entry name" value="Helicase_ATP-bd"/>
</dbReference>
<dbReference type="CDD" id="cd18800">
    <property type="entry name" value="SF2_C_EcoR124I-like"/>
    <property type="match status" value="1"/>
</dbReference>
<evidence type="ECO:0000256" key="10">
    <source>
        <dbReference type="RuleBase" id="RU364115"/>
    </source>
</evidence>
<evidence type="ECO:0000256" key="8">
    <source>
        <dbReference type="ARBA" id="ARBA00022840"/>
    </source>
</evidence>
<name>A0A846QKI3_9BACT</name>
<dbReference type="RefSeq" id="WP_167939809.1">
    <property type="nucleotide sequence ID" value="NZ_JAATJA010000001.1"/>
</dbReference>
<keyword evidence="8 10" id="KW-0067">ATP-binding</keyword>